<dbReference type="Gene3D" id="3.40.50.12780">
    <property type="entry name" value="N-terminal domain of ligase-like"/>
    <property type="match status" value="1"/>
</dbReference>
<dbReference type="InterPro" id="IPR042099">
    <property type="entry name" value="ANL_N_sf"/>
</dbReference>
<keyword evidence="3" id="KW-0276">Fatty acid metabolism</keyword>
<dbReference type="InterPro" id="IPR000873">
    <property type="entry name" value="AMP-dep_synth/lig_dom"/>
</dbReference>
<dbReference type="PANTHER" id="PTHR22754:SF32">
    <property type="entry name" value="DISCO-INTERACTING PROTEIN 2"/>
    <property type="match status" value="1"/>
</dbReference>
<dbReference type="PANTHER" id="PTHR22754">
    <property type="entry name" value="DISCO-INTERACTING PROTEIN 2 DIP2 -RELATED"/>
    <property type="match status" value="1"/>
</dbReference>
<reference evidence="6 7" key="1">
    <citation type="submission" date="2019-07" db="EMBL/GenBank/DDBJ databases">
        <title>New species of Amycolatopsis and Streptomyces.</title>
        <authorList>
            <person name="Duangmal K."/>
            <person name="Teo W.F.A."/>
            <person name="Lipun K."/>
        </authorList>
    </citation>
    <scope>NUCLEOTIDE SEQUENCE [LARGE SCALE GENOMIC DNA]</scope>
    <source>
        <strain evidence="6 7">TISTR 2346</strain>
    </source>
</reference>
<dbReference type="PROSITE" id="PS00455">
    <property type="entry name" value="AMP_BINDING"/>
    <property type="match status" value="1"/>
</dbReference>
<dbReference type="GO" id="GO:0016874">
    <property type="term" value="F:ligase activity"/>
    <property type="evidence" value="ECO:0007669"/>
    <property type="project" value="UniProtKB-KW"/>
</dbReference>
<evidence type="ECO:0000256" key="4">
    <source>
        <dbReference type="ARBA" id="ARBA00023098"/>
    </source>
</evidence>
<accession>A0A5N8WAG0</accession>
<feature type="domain" description="AMP-dependent synthetase/ligase" evidence="5">
    <location>
        <begin position="46"/>
        <end position="445"/>
    </location>
</feature>
<keyword evidence="7" id="KW-1185">Reference proteome</keyword>
<sequence>MTPTAMAEGHISYLAHAQREGSRSMSTLQPIRSLLSQFRDLYLAQPQRRLFTFVDEDGRDAQTLDVHELAQAADAVSRSLRAWGLRPGDRAVLVYPQSFDFIKAYLGCLMAGVLPVPVYPPNPALRRDLAGFSRLVADCGATVALTNREYDRVRRADSVAGLFERGNDPWPDLRWYRTDRPQRTEPDPEAWHLPESLDDPAFLQYTSGSTGSPKGVVVTHGNLAHELAANVVDLELGPDTQGVFWLPQYHDMGLINVILSTAMGNAHSYLMSPLTFLRKPSVWIDVMSRTRATITSAPNFGYELAVRKTTPQQRAGWDLSSLRMAIVAAEPVREMTLTAFEETFLGCGLKPGTMYAAYGCAENTASVTNRGQGVVRLDKTALEDGRVVPVGADFAGPAISCASCGTSSKEGDVIRIVDPVTGRPCPPETTGEIWVRSSTTTSGYYNKPEVTREIFGATITGEDGTRYLRTGDIGFLLDGSLFVSGRMKDLVVIRGRNLHPADVEDSVRACHPLIRPGGIAAFGLDPASGTDQEAAGTEQLGLFVEMAQRDLTEDQMTGIAAAVRAAVYRDHQIGCAVVVLGRPGLVRKTTSGKVQRGACRQAWLDGSAESGPECVRVVRSVAGRGAGEAALETDANTVGDTAANTAGAPVEGAR</sequence>
<dbReference type="EMBL" id="VJZE01000258">
    <property type="protein sequence ID" value="MPY43786.1"/>
    <property type="molecule type" value="Genomic_DNA"/>
</dbReference>
<evidence type="ECO:0000256" key="2">
    <source>
        <dbReference type="ARBA" id="ARBA00022598"/>
    </source>
</evidence>
<evidence type="ECO:0000313" key="6">
    <source>
        <dbReference type="EMBL" id="MPY43786.1"/>
    </source>
</evidence>
<gene>
    <name evidence="6" type="ORF">FNH04_28980</name>
</gene>
<dbReference type="Proteomes" id="UP000326979">
    <property type="component" value="Unassembled WGS sequence"/>
</dbReference>
<organism evidence="6 7">
    <name type="scientific">Streptomyces phyllanthi</name>
    <dbReference type="NCBI Taxonomy" id="1803180"/>
    <lineage>
        <taxon>Bacteria</taxon>
        <taxon>Bacillati</taxon>
        <taxon>Actinomycetota</taxon>
        <taxon>Actinomycetes</taxon>
        <taxon>Kitasatosporales</taxon>
        <taxon>Streptomycetaceae</taxon>
        <taxon>Streptomyces</taxon>
    </lineage>
</organism>
<comment type="similarity">
    <text evidence="1">Belongs to the ATP-dependent AMP-binding enzyme family.</text>
</comment>
<dbReference type="InterPro" id="IPR020845">
    <property type="entry name" value="AMP-binding_CS"/>
</dbReference>
<dbReference type="Gene3D" id="3.30.300.30">
    <property type="match status" value="1"/>
</dbReference>
<dbReference type="FunFam" id="3.40.50.12780:FF:000013">
    <property type="entry name" value="Long-chain-fatty-acid--AMP ligase FadD32"/>
    <property type="match status" value="1"/>
</dbReference>
<protein>
    <submittedName>
        <fullName evidence="6">Fatty acyl-AMP ligase</fullName>
    </submittedName>
</protein>
<dbReference type="GO" id="GO:0008610">
    <property type="term" value="P:lipid biosynthetic process"/>
    <property type="evidence" value="ECO:0007669"/>
    <property type="project" value="InterPro"/>
</dbReference>
<evidence type="ECO:0000256" key="3">
    <source>
        <dbReference type="ARBA" id="ARBA00022832"/>
    </source>
</evidence>
<name>A0A5N8WAG0_9ACTN</name>
<evidence type="ECO:0000313" key="7">
    <source>
        <dbReference type="Proteomes" id="UP000326979"/>
    </source>
</evidence>
<evidence type="ECO:0000259" key="5">
    <source>
        <dbReference type="Pfam" id="PF00501"/>
    </source>
</evidence>
<dbReference type="SUPFAM" id="SSF56801">
    <property type="entry name" value="Acetyl-CoA synthetase-like"/>
    <property type="match status" value="1"/>
</dbReference>
<comment type="caution">
    <text evidence="6">The sequence shown here is derived from an EMBL/GenBank/DDBJ whole genome shotgun (WGS) entry which is preliminary data.</text>
</comment>
<keyword evidence="2 6" id="KW-0436">Ligase</keyword>
<dbReference type="InterPro" id="IPR040097">
    <property type="entry name" value="FAAL/FAAC"/>
</dbReference>
<proteinExistence type="inferred from homology"/>
<dbReference type="AlphaFoldDB" id="A0A5N8WAG0"/>
<dbReference type="GO" id="GO:0071766">
    <property type="term" value="P:Actinobacterium-type cell wall biogenesis"/>
    <property type="evidence" value="ECO:0007669"/>
    <property type="project" value="UniProtKB-ARBA"/>
</dbReference>
<evidence type="ECO:0000256" key="1">
    <source>
        <dbReference type="ARBA" id="ARBA00006432"/>
    </source>
</evidence>
<dbReference type="CDD" id="cd05931">
    <property type="entry name" value="FAAL"/>
    <property type="match status" value="1"/>
</dbReference>
<dbReference type="OrthoDB" id="3671040at2"/>
<dbReference type="InterPro" id="IPR045851">
    <property type="entry name" value="AMP-bd_C_sf"/>
</dbReference>
<dbReference type="Pfam" id="PF00501">
    <property type="entry name" value="AMP-binding"/>
    <property type="match status" value="1"/>
</dbReference>
<keyword evidence="4" id="KW-0443">Lipid metabolism</keyword>
<dbReference type="GO" id="GO:0006631">
    <property type="term" value="P:fatty acid metabolic process"/>
    <property type="evidence" value="ECO:0007669"/>
    <property type="project" value="UniProtKB-KW"/>
</dbReference>